<evidence type="ECO:0000313" key="1">
    <source>
        <dbReference type="EMBL" id="MST51109.1"/>
    </source>
</evidence>
<dbReference type="EMBL" id="VUMZ01000001">
    <property type="protein sequence ID" value="MST51109.1"/>
    <property type="molecule type" value="Genomic_DNA"/>
</dbReference>
<dbReference type="AlphaFoldDB" id="A0A6L5Y334"/>
<proteinExistence type="predicted"/>
<keyword evidence="2" id="KW-1185">Reference proteome</keyword>
<protein>
    <submittedName>
        <fullName evidence="1">Uncharacterized protein</fullName>
    </submittedName>
</protein>
<dbReference type="Proteomes" id="UP000474676">
    <property type="component" value="Unassembled WGS sequence"/>
</dbReference>
<sequence length="132" mass="16017">MMRPPEPLWDESQALAEEYFSQFSEEEMQREMSEEEEQEFHEDFEHWMYEHASEELRLYWDYRSWVGDEGQLCDGKGNILLRDPENSWSWIQDWDVNEDGYCMFKGTQELILNTDGSPIKDPVLDKRVEEMY</sequence>
<evidence type="ECO:0000313" key="2">
    <source>
        <dbReference type="Proteomes" id="UP000474676"/>
    </source>
</evidence>
<gene>
    <name evidence="1" type="ORF">FYJ64_02035</name>
</gene>
<dbReference type="GeneID" id="303114092"/>
<comment type="caution">
    <text evidence="1">The sequence shown here is derived from an EMBL/GenBank/DDBJ whole genome shotgun (WGS) entry which is preliminary data.</text>
</comment>
<dbReference type="RefSeq" id="WP_154573576.1">
    <property type="nucleotide sequence ID" value="NZ_VUMZ01000001.1"/>
</dbReference>
<name>A0A6L5Y334_9FIRM</name>
<organism evidence="1 2">
    <name type="scientific">Hornefia butyriciproducens</name>
    <dbReference type="NCBI Taxonomy" id="2652293"/>
    <lineage>
        <taxon>Bacteria</taxon>
        <taxon>Bacillati</taxon>
        <taxon>Bacillota</taxon>
        <taxon>Clostridia</taxon>
        <taxon>Peptostreptococcales</taxon>
        <taxon>Anaerovoracaceae</taxon>
        <taxon>Hornefia</taxon>
    </lineage>
</organism>
<accession>A0A6L5Y334</accession>
<reference evidence="1 2" key="1">
    <citation type="submission" date="2019-08" db="EMBL/GenBank/DDBJ databases">
        <title>In-depth cultivation of the pig gut microbiome towards novel bacterial diversity and tailored functional studies.</title>
        <authorList>
            <person name="Wylensek D."/>
            <person name="Hitch T.C.A."/>
            <person name="Clavel T."/>
        </authorList>
    </citation>
    <scope>NUCLEOTIDE SEQUENCE [LARGE SCALE GENOMIC DNA]</scope>
    <source>
        <strain evidence="1 2">WCA-MUC-591-APC-3H</strain>
    </source>
</reference>